<protein>
    <submittedName>
        <fullName evidence="1">Uncharacterized protein</fullName>
    </submittedName>
</protein>
<reference evidence="2" key="1">
    <citation type="submission" date="2017-03" db="EMBL/GenBank/DDBJ databases">
        <title>Phytopthora megakarya and P. palmivora, two closely related causual agents of cacao black pod achieved similar genome size and gene model numbers by different mechanisms.</title>
        <authorList>
            <person name="Ali S."/>
            <person name="Shao J."/>
            <person name="Larry D.J."/>
            <person name="Kronmiller B."/>
            <person name="Shen D."/>
            <person name="Strem M.D."/>
            <person name="Melnick R.L."/>
            <person name="Guiltinan M.J."/>
            <person name="Tyler B.M."/>
            <person name="Meinhardt L.W."/>
            <person name="Bailey B.A."/>
        </authorList>
    </citation>
    <scope>NUCLEOTIDE SEQUENCE [LARGE SCALE GENOMIC DNA]</scope>
    <source>
        <strain evidence="2">zdho120</strain>
    </source>
</reference>
<gene>
    <name evidence="1" type="ORF">PHMEG_00031099</name>
</gene>
<proteinExistence type="predicted"/>
<name>A0A225UYV5_9STRA</name>
<accession>A0A225UYV5</accession>
<organism evidence="1 2">
    <name type="scientific">Phytophthora megakarya</name>
    <dbReference type="NCBI Taxonomy" id="4795"/>
    <lineage>
        <taxon>Eukaryota</taxon>
        <taxon>Sar</taxon>
        <taxon>Stramenopiles</taxon>
        <taxon>Oomycota</taxon>
        <taxon>Peronosporomycetes</taxon>
        <taxon>Peronosporales</taxon>
        <taxon>Peronosporaceae</taxon>
        <taxon>Phytophthora</taxon>
    </lineage>
</organism>
<evidence type="ECO:0000313" key="2">
    <source>
        <dbReference type="Proteomes" id="UP000198211"/>
    </source>
</evidence>
<feature type="non-terminal residue" evidence="1">
    <location>
        <position position="1"/>
    </location>
</feature>
<evidence type="ECO:0000313" key="1">
    <source>
        <dbReference type="EMBL" id="OWY98194.1"/>
    </source>
</evidence>
<keyword evidence="2" id="KW-1185">Reference proteome</keyword>
<dbReference type="Proteomes" id="UP000198211">
    <property type="component" value="Unassembled WGS sequence"/>
</dbReference>
<sequence>VTTSPHPASEASESKHNCFAGLGKLSMAEFPSNSFTVSKASSSLSVNSIRIPAAALFVFLVPVRIAISRSARIRSGSWPMPCLFIILPHHRTSDRNSELFLGLTTNPNSSSFVNTASMASTSSSCVSAKMSRSSIHTITFLFTKSPRTISTVDWKGSAASVLPWGTLVGVKIPLSVI</sequence>
<comment type="caution">
    <text evidence="1">The sequence shown here is derived from an EMBL/GenBank/DDBJ whole genome shotgun (WGS) entry which is preliminary data.</text>
</comment>
<dbReference type="EMBL" id="NBNE01009643">
    <property type="protein sequence ID" value="OWY98194.1"/>
    <property type="molecule type" value="Genomic_DNA"/>
</dbReference>
<dbReference type="AlphaFoldDB" id="A0A225UYV5"/>